<gene>
    <name evidence="2" type="ORF">GJV18_03475</name>
</gene>
<feature type="transmembrane region" description="Helical" evidence="1">
    <location>
        <begin position="44"/>
        <end position="65"/>
    </location>
</feature>
<keyword evidence="1" id="KW-0472">Membrane</keyword>
<keyword evidence="3" id="KW-1185">Reference proteome</keyword>
<evidence type="ECO:0000256" key="1">
    <source>
        <dbReference type="SAM" id="Phobius"/>
    </source>
</evidence>
<dbReference type="Proteomes" id="UP000429555">
    <property type="component" value="Unassembled WGS sequence"/>
</dbReference>
<keyword evidence="1" id="KW-0812">Transmembrane</keyword>
<protein>
    <submittedName>
        <fullName evidence="2">Uncharacterized protein</fullName>
    </submittedName>
</protein>
<organism evidence="2 3">
    <name type="scientific">Pseudomonas xionganensis</name>
    <dbReference type="NCBI Taxonomy" id="2654845"/>
    <lineage>
        <taxon>Bacteria</taxon>
        <taxon>Pseudomonadati</taxon>
        <taxon>Pseudomonadota</taxon>
        <taxon>Gammaproteobacteria</taxon>
        <taxon>Pseudomonadales</taxon>
        <taxon>Pseudomonadaceae</taxon>
        <taxon>Pseudomonas</taxon>
    </lineage>
</organism>
<dbReference type="EMBL" id="WKJZ01000001">
    <property type="protein sequence ID" value="MVW74371.1"/>
    <property type="molecule type" value="Genomic_DNA"/>
</dbReference>
<dbReference type="RefSeq" id="WP_160343326.1">
    <property type="nucleotide sequence ID" value="NZ_WKJZ01000001.1"/>
</dbReference>
<proteinExistence type="predicted"/>
<evidence type="ECO:0000313" key="2">
    <source>
        <dbReference type="EMBL" id="MVW74371.1"/>
    </source>
</evidence>
<feature type="transmembrane region" description="Helical" evidence="1">
    <location>
        <begin position="12"/>
        <end position="32"/>
    </location>
</feature>
<accession>A0A6I4KRT9</accession>
<sequence length="73" mass="7844">MNALETKIDFIFCASVMVLGGLAGVGYALYLALREFQWGDDAGWGYVVMAIGAGIIAAKGIHNAFQYKSINKI</sequence>
<dbReference type="AlphaFoldDB" id="A0A6I4KRT9"/>
<evidence type="ECO:0000313" key="3">
    <source>
        <dbReference type="Proteomes" id="UP000429555"/>
    </source>
</evidence>
<name>A0A6I4KRT9_9PSED</name>
<keyword evidence="1" id="KW-1133">Transmembrane helix</keyword>
<comment type="caution">
    <text evidence="2">The sequence shown here is derived from an EMBL/GenBank/DDBJ whole genome shotgun (WGS) entry which is preliminary data.</text>
</comment>
<reference evidence="2 3" key="1">
    <citation type="submission" date="2019-11" db="EMBL/GenBank/DDBJ databases">
        <title>Pseudomonas flavidum sp. nov., isolated from Baiyang Lake.</title>
        <authorList>
            <person name="Zhao Y."/>
        </authorList>
    </citation>
    <scope>NUCLEOTIDE SEQUENCE [LARGE SCALE GENOMIC DNA]</scope>
    <source>
        <strain evidence="3">R-22-3 w-18</strain>
    </source>
</reference>